<sequence length="220" mass="25066">KTLKALNSAHGSSYESFDTVGIPAKEWEWTLFQKNKKHILREFIKRNYIVVLDTILYNGRSVWNTFVYCSLSILAALIVNPMAAYALSRYRPPSTYKLLLFLMITMAFPPMVLGIPQFLLMKRLGLLNTYAALILPTMANGYMIFLLKGFFDSLPRELFECATLDGAGEWTMFWQIAMALSKPILAVIALGAFTAAYGNFMLAFIVCQDPRMWTLMVHLY</sequence>
<dbReference type="InterPro" id="IPR000515">
    <property type="entry name" value="MetI-like"/>
</dbReference>
<name>X1W1U2_9ZZZZ</name>
<dbReference type="Gene3D" id="1.10.3720.10">
    <property type="entry name" value="MetI-like"/>
    <property type="match status" value="1"/>
</dbReference>
<keyword evidence="3" id="KW-1003">Cell membrane</keyword>
<evidence type="ECO:0000313" key="9">
    <source>
        <dbReference type="EMBL" id="GAJ22550.1"/>
    </source>
</evidence>
<feature type="non-terminal residue" evidence="9">
    <location>
        <position position="1"/>
    </location>
</feature>
<comment type="subcellular location">
    <subcellularLocation>
        <location evidence="1">Cell membrane</location>
        <topology evidence="1">Multi-pass membrane protein</topology>
    </subcellularLocation>
</comment>
<proteinExistence type="predicted"/>
<keyword evidence="6 7" id="KW-0472">Membrane</keyword>
<dbReference type="GO" id="GO:0005886">
    <property type="term" value="C:plasma membrane"/>
    <property type="evidence" value="ECO:0007669"/>
    <property type="project" value="UniProtKB-SubCell"/>
</dbReference>
<keyword evidence="5 7" id="KW-1133">Transmembrane helix</keyword>
<evidence type="ECO:0000256" key="3">
    <source>
        <dbReference type="ARBA" id="ARBA00022475"/>
    </source>
</evidence>
<evidence type="ECO:0000256" key="5">
    <source>
        <dbReference type="ARBA" id="ARBA00022989"/>
    </source>
</evidence>
<dbReference type="InterPro" id="IPR035906">
    <property type="entry name" value="MetI-like_sf"/>
</dbReference>
<evidence type="ECO:0000256" key="7">
    <source>
        <dbReference type="SAM" id="Phobius"/>
    </source>
</evidence>
<evidence type="ECO:0000256" key="2">
    <source>
        <dbReference type="ARBA" id="ARBA00022448"/>
    </source>
</evidence>
<protein>
    <recommendedName>
        <fullName evidence="8">ABC transmembrane type-1 domain-containing protein</fullName>
    </recommendedName>
</protein>
<feature type="domain" description="ABC transmembrane type-1" evidence="8">
    <location>
        <begin position="62"/>
        <end position="220"/>
    </location>
</feature>
<keyword evidence="2" id="KW-0813">Transport</keyword>
<feature type="non-terminal residue" evidence="9">
    <location>
        <position position="220"/>
    </location>
</feature>
<dbReference type="PANTHER" id="PTHR43744:SF12">
    <property type="entry name" value="ABC TRANSPORTER PERMEASE PROTEIN MG189-RELATED"/>
    <property type="match status" value="1"/>
</dbReference>
<evidence type="ECO:0000256" key="6">
    <source>
        <dbReference type="ARBA" id="ARBA00023136"/>
    </source>
</evidence>
<gene>
    <name evidence="9" type="ORF">S12H4_55678</name>
</gene>
<evidence type="ECO:0000256" key="1">
    <source>
        <dbReference type="ARBA" id="ARBA00004651"/>
    </source>
</evidence>
<dbReference type="SUPFAM" id="SSF161098">
    <property type="entry name" value="MetI-like"/>
    <property type="match status" value="1"/>
</dbReference>
<dbReference type="AlphaFoldDB" id="X1W1U2"/>
<reference evidence="9" key="1">
    <citation type="journal article" date="2014" name="Front. Microbiol.">
        <title>High frequency of phylogenetically diverse reductive dehalogenase-homologous genes in deep subseafloor sedimentary metagenomes.</title>
        <authorList>
            <person name="Kawai M."/>
            <person name="Futagami T."/>
            <person name="Toyoda A."/>
            <person name="Takaki Y."/>
            <person name="Nishi S."/>
            <person name="Hori S."/>
            <person name="Arai W."/>
            <person name="Tsubouchi T."/>
            <person name="Morono Y."/>
            <person name="Uchiyama I."/>
            <person name="Ito T."/>
            <person name="Fujiyama A."/>
            <person name="Inagaki F."/>
            <person name="Takami H."/>
        </authorList>
    </citation>
    <scope>NUCLEOTIDE SEQUENCE</scope>
    <source>
        <strain evidence="9">Expedition CK06-06</strain>
    </source>
</reference>
<feature type="transmembrane region" description="Helical" evidence="7">
    <location>
        <begin position="65"/>
        <end position="87"/>
    </location>
</feature>
<evidence type="ECO:0000256" key="4">
    <source>
        <dbReference type="ARBA" id="ARBA00022692"/>
    </source>
</evidence>
<dbReference type="GO" id="GO:0055085">
    <property type="term" value="P:transmembrane transport"/>
    <property type="evidence" value="ECO:0007669"/>
    <property type="project" value="InterPro"/>
</dbReference>
<dbReference type="EMBL" id="BARW01035744">
    <property type="protein sequence ID" value="GAJ22550.1"/>
    <property type="molecule type" value="Genomic_DNA"/>
</dbReference>
<organism evidence="9">
    <name type="scientific">marine sediment metagenome</name>
    <dbReference type="NCBI Taxonomy" id="412755"/>
    <lineage>
        <taxon>unclassified sequences</taxon>
        <taxon>metagenomes</taxon>
        <taxon>ecological metagenomes</taxon>
    </lineage>
</organism>
<comment type="caution">
    <text evidence="9">The sequence shown here is derived from an EMBL/GenBank/DDBJ whole genome shotgun (WGS) entry which is preliminary data.</text>
</comment>
<feature type="transmembrane region" description="Helical" evidence="7">
    <location>
        <begin position="126"/>
        <end position="147"/>
    </location>
</feature>
<feature type="transmembrane region" description="Helical" evidence="7">
    <location>
        <begin position="99"/>
        <end position="120"/>
    </location>
</feature>
<accession>X1W1U2</accession>
<dbReference type="PROSITE" id="PS50928">
    <property type="entry name" value="ABC_TM1"/>
    <property type="match status" value="1"/>
</dbReference>
<dbReference type="Pfam" id="PF00528">
    <property type="entry name" value="BPD_transp_1"/>
    <property type="match status" value="1"/>
</dbReference>
<feature type="transmembrane region" description="Helical" evidence="7">
    <location>
        <begin position="184"/>
        <end position="206"/>
    </location>
</feature>
<dbReference type="PANTHER" id="PTHR43744">
    <property type="entry name" value="ABC TRANSPORTER PERMEASE PROTEIN MG189-RELATED-RELATED"/>
    <property type="match status" value="1"/>
</dbReference>
<dbReference type="CDD" id="cd06261">
    <property type="entry name" value="TM_PBP2"/>
    <property type="match status" value="1"/>
</dbReference>
<evidence type="ECO:0000259" key="8">
    <source>
        <dbReference type="PROSITE" id="PS50928"/>
    </source>
</evidence>
<keyword evidence="4 7" id="KW-0812">Transmembrane</keyword>